<organism evidence="1">
    <name type="scientific">Anguilla anguilla</name>
    <name type="common">European freshwater eel</name>
    <name type="synonym">Muraena anguilla</name>
    <dbReference type="NCBI Taxonomy" id="7936"/>
    <lineage>
        <taxon>Eukaryota</taxon>
        <taxon>Metazoa</taxon>
        <taxon>Chordata</taxon>
        <taxon>Craniata</taxon>
        <taxon>Vertebrata</taxon>
        <taxon>Euteleostomi</taxon>
        <taxon>Actinopterygii</taxon>
        <taxon>Neopterygii</taxon>
        <taxon>Teleostei</taxon>
        <taxon>Anguilliformes</taxon>
        <taxon>Anguillidae</taxon>
        <taxon>Anguilla</taxon>
    </lineage>
</organism>
<reference evidence="1" key="2">
    <citation type="journal article" date="2015" name="Fish Shellfish Immunol.">
        <title>Early steps in the European eel (Anguilla anguilla)-Vibrio vulnificus interaction in the gills: Role of the RtxA13 toxin.</title>
        <authorList>
            <person name="Callol A."/>
            <person name="Pajuelo D."/>
            <person name="Ebbesson L."/>
            <person name="Teles M."/>
            <person name="MacKenzie S."/>
            <person name="Amaro C."/>
        </authorList>
    </citation>
    <scope>NUCLEOTIDE SEQUENCE</scope>
</reference>
<protein>
    <submittedName>
        <fullName evidence="1">Uncharacterized protein</fullName>
    </submittedName>
</protein>
<accession>A0A0E9PCR6</accession>
<evidence type="ECO:0000313" key="1">
    <source>
        <dbReference type="EMBL" id="JAH02446.1"/>
    </source>
</evidence>
<dbReference type="EMBL" id="GBXM01106131">
    <property type="protein sequence ID" value="JAH02446.1"/>
    <property type="molecule type" value="Transcribed_RNA"/>
</dbReference>
<name>A0A0E9PCR6_ANGAN</name>
<proteinExistence type="predicted"/>
<reference evidence="1" key="1">
    <citation type="submission" date="2014-11" db="EMBL/GenBank/DDBJ databases">
        <authorList>
            <person name="Amaro Gonzalez C."/>
        </authorList>
    </citation>
    <scope>NUCLEOTIDE SEQUENCE</scope>
</reference>
<sequence length="14" mass="1725">MMYGWWVTQDGFCT</sequence>